<comment type="caution">
    <text evidence="9">The sequence shown here is derived from an EMBL/GenBank/DDBJ whole genome shotgun (WGS) entry which is preliminary data.</text>
</comment>
<feature type="compositionally biased region" description="Low complexity" evidence="7">
    <location>
        <begin position="13"/>
        <end position="59"/>
    </location>
</feature>
<accession>A0A8S4NRJ4</accession>
<evidence type="ECO:0000256" key="2">
    <source>
        <dbReference type="ARBA" id="ARBA00022499"/>
    </source>
</evidence>
<feature type="region of interest" description="Disordered" evidence="7">
    <location>
        <begin position="1"/>
        <end position="193"/>
    </location>
</feature>
<keyword evidence="4" id="KW-0832">Ubl conjugation</keyword>
<keyword evidence="5" id="KW-0539">Nucleus</keyword>
<evidence type="ECO:0000259" key="8">
    <source>
        <dbReference type="Pfam" id="PF15276"/>
    </source>
</evidence>
<feature type="compositionally biased region" description="Low complexity" evidence="7">
    <location>
        <begin position="121"/>
        <end position="130"/>
    </location>
</feature>
<dbReference type="EMBL" id="CAIIXF020000005">
    <property type="protein sequence ID" value="CAH1782966.1"/>
    <property type="molecule type" value="Genomic_DNA"/>
</dbReference>
<gene>
    <name evidence="9" type="ORF">OFUS_LOCUS9356</name>
</gene>
<keyword evidence="3" id="KW-0597">Phosphoprotein</keyword>
<feature type="compositionally biased region" description="Basic and acidic residues" evidence="7">
    <location>
        <begin position="107"/>
        <end position="120"/>
    </location>
</feature>
<feature type="non-terminal residue" evidence="9">
    <location>
        <position position="249"/>
    </location>
</feature>
<dbReference type="PANTHER" id="PTHR21603">
    <property type="entry name" value="ANTIGEN KI-67-LIKE PROTEIN"/>
    <property type="match status" value="1"/>
</dbReference>
<proteinExistence type="predicted"/>
<evidence type="ECO:0000256" key="5">
    <source>
        <dbReference type="ARBA" id="ARBA00023242"/>
    </source>
</evidence>
<feature type="compositionally biased region" description="Basic residues" evidence="7">
    <location>
        <begin position="131"/>
        <end position="143"/>
    </location>
</feature>
<keyword evidence="10" id="KW-1185">Reference proteome</keyword>
<feature type="domain" description="PP1-binding" evidence="8">
    <location>
        <begin position="153"/>
        <end position="186"/>
    </location>
</feature>
<dbReference type="InterPro" id="IPR029334">
    <property type="entry name" value="PP1-bd"/>
</dbReference>
<dbReference type="GO" id="GO:0005634">
    <property type="term" value="C:nucleus"/>
    <property type="evidence" value="ECO:0007669"/>
    <property type="project" value="UniProtKB-SubCell"/>
</dbReference>
<dbReference type="PANTHER" id="PTHR21603:SF18">
    <property type="entry name" value="ANTIGEN KI-67-LIKE PROTEIN"/>
    <property type="match status" value="1"/>
</dbReference>
<feature type="non-terminal residue" evidence="9">
    <location>
        <position position="1"/>
    </location>
</feature>
<evidence type="ECO:0000256" key="4">
    <source>
        <dbReference type="ARBA" id="ARBA00022843"/>
    </source>
</evidence>
<reference evidence="9" key="1">
    <citation type="submission" date="2022-03" db="EMBL/GenBank/DDBJ databases">
        <authorList>
            <person name="Martin C."/>
        </authorList>
    </citation>
    <scope>NUCLEOTIDE SEQUENCE</scope>
</reference>
<dbReference type="AlphaFoldDB" id="A0A8S4NRJ4"/>
<keyword evidence="2" id="KW-1017">Isopeptide bond</keyword>
<feature type="compositionally biased region" description="Low complexity" evidence="7">
    <location>
        <begin position="226"/>
        <end position="249"/>
    </location>
</feature>
<evidence type="ECO:0000256" key="7">
    <source>
        <dbReference type="SAM" id="MobiDB-lite"/>
    </source>
</evidence>
<evidence type="ECO:0000256" key="3">
    <source>
        <dbReference type="ARBA" id="ARBA00022553"/>
    </source>
</evidence>
<evidence type="ECO:0000256" key="1">
    <source>
        <dbReference type="ARBA" id="ARBA00004123"/>
    </source>
</evidence>
<organism evidence="9 10">
    <name type="scientific">Owenia fusiformis</name>
    <name type="common">Polychaete worm</name>
    <dbReference type="NCBI Taxonomy" id="6347"/>
    <lineage>
        <taxon>Eukaryota</taxon>
        <taxon>Metazoa</taxon>
        <taxon>Spiralia</taxon>
        <taxon>Lophotrochozoa</taxon>
        <taxon>Annelida</taxon>
        <taxon>Polychaeta</taxon>
        <taxon>Sedentaria</taxon>
        <taxon>Canalipalpata</taxon>
        <taxon>Sabellida</taxon>
        <taxon>Oweniida</taxon>
        <taxon>Oweniidae</taxon>
        <taxon>Owenia</taxon>
    </lineage>
</organism>
<comment type="subcellular location">
    <subcellularLocation>
        <location evidence="1">Nucleus</location>
    </subcellularLocation>
</comment>
<name>A0A8S4NRJ4_OWEFU</name>
<dbReference type="GO" id="GO:0007088">
    <property type="term" value="P:regulation of mitotic nuclear division"/>
    <property type="evidence" value="ECO:0007669"/>
    <property type="project" value="TreeGrafter"/>
</dbReference>
<protein>
    <recommendedName>
        <fullName evidence="8">PP1-binding domain-containing protein</fullName>
    </recommendedName>
</protein>
<evidence type="ECO:0000313" key="10">
    <source>
        <dbReference type="Proteomes" id="UP000749559"/>
    </source>
</evidence>
<dbReference type="GO" id="GO:0005694">
    <property type="term" value="C:chromosome"/>
    <property type="evidence" value="ECO:0007669"/>
    <property type="project" value="TreeGrafter"/>
</dbReference>
<dbReference type="GO" id="GO:0051983">
    <property type="term" value="P:regulation of chromosome segregation"/>
    <property type="evidence" value="ECO:0007669"/>
    <property type="project" value="TreeGrafter"/>
</dbReference>
<keyword evidence="6" id="KW-0131">Cell cycle</keyword>
<dbReference type="OrthoDB" id="6288785at2759"/>
<evidence type="ECO:0000313" key="9">
    <source>
        <dbReference type="EMBL" id="CAH1782966.1"/>
    </source>
</evidence>
<dbReference type="Pfam" id="PF15276">
    <property type="entry name" value="PP1_bind"/>
    <property type="match status" value="1"/>
</dbReference>
<feature type="region of interest" description="Disordered" evidence="7">
    <location>
        <begin position="215"/>
        <end position="249"/>
    </location>
</feature>
<evidence type="ECO:0000256" key="6">
    <source>
        <dbReference type="ARBA" id="ARBA00023306"/>
    </source>
</evidence>
<sequence>ATPRPKSPKAETPKAATPKPATPKAATPKPATPKAATPKPATPKAKSPKAKTPSPRPAAVKAASPKETPKRTPAVNRLSSGKKVSPFGSPRVPTKTPLKDGISALRRKSEPVKESIEESPVKPTTPAKSKTPAKKASTGKKRKSTESIASAAKRKRVSFGPQLSPEHFDKQLPPATPVKRGATPRRLSAPLMAKGNVTPFAKLKRKSVAATPIAMSIAEESPQRPSPKATPKASPKAATPKASPKAATP</sequence>
<dbReference type="Proteomes" id="UP000749559">
    <property type="component" value="Unassembled WGS sequence"/>
</dbReference>